<sequence length="147" mass="16876">MNILRPYASQLMEVRSCDDHGGVCVTPKWDWQNLLCNYLTNVMSMEDLSRIVQIMEDTTNVNNQNIRKWIQAKCKPTTTDSDVVPAAQRQGNDNVIQTMCNNTKLFAIVILRTSCVIIAFCEVFLHHITSKNKKAKSSKDNKKLFFF</sequence>
<organism evidence="2 3">
    <name type="scientific">Reticulomyxa filosa</name>
    <dbReference type="NCBI Taxonomy" id="46433"/>
    <lineage>
        <taxon>Eukaryota</taxon>
        <taxon>Sar</taxon>
        <taxon>Rhizaria</taxon>
        <taxon>Retaria</taxon>
        <taxon>Foraminifera</taxon>
        <taxon>Monothalamids</taxon>
        <taxon>Reticulomyxidae</taxon>
        <taxon>Reticulomyxa</taxon>
    </lineage>
</organism>
<comment type="caution">
    <text evidence="2">The sequence shown here is derived from an EMBL/GenBank/DDBJ whole genome shotgun (WGS) entry which is preliminary data.</text>
</comment>
<keyword evidence="1" id="KW-1133">Transmembrane helix</keyword>
<keyword evidence="1" id="KW-0812">Transmembrane</keyword>
<evidence type="ECO:0000313" key="2">
    <source>
        <dbReference type="EMBL" id="ETO15376.1"/>
    </source>
</evidence>
<keyword evidence="1" id="KW-0472">Membrane</keyword>
<name>X6MP20_RETFI</name>
<gene>
    <name evidence="2" type="ORF">RFI_21989</name>
</gene>
<protein>
    <submittedName>
        <fullName evidence="2">Uncharacterized protein</fullName>
    </submittedName>
</protein>
<reference evidence="2 3" key="1">
    <citation type="journal article" date="2013" name="Curr. Biol.">
        <title>The Genome of the Foraminiferan Reticulomyxa filosa.</title>
        <authorList>
            <person name="Glockner G."/>
            <person name="Hulsmann N."/>
            <person name="Schleicher M."/>
            <person name="Noegel A.A."/>
            <person name="Eichinger L."/>
            <person name="Gallinger C."/>
            <person name="Pawlowski J."/>
            <person name="Sierra R."/>
            <person name="Euteneuer U."/>
            <person name="Pillet L."/>
            <person name="Moustafa A."/>
            <person name="Platzer M."/>
            <person name="Groth M."/>
            <person name="Szafranski K."/>
            <person name="Schliwa M."/>
        </authorList>
    </citation>
    <scope>NUCLEOTIDE SEQUENCE [LARGE SCALE GENOMIC DNA]</scope>
</reference>
<dbReference type="Proteomes" id="UP000023152">
    <property type="component" value="Unassembled WGS sequence"/>
</dbReference>
<evidence type="ECO:0000256" key="1">
    <source>
        <dbReference type="SAM" id="Phobius"/>
    </source>
</evidence>
<keyword evidence="3" id="KW-1185">Reference proteome</keyword>
<accession>X6MP20</accession>
<proteinExistence type="predicted"/>
<feature type="transmembrane region" description="Helical" evidence="1">
    <location>
        <begin position="105"/>
        <end position="125"/>
    </location>
</feature>
<dbReference type="EMBL" id="ASPP01019186">
    <property type="protein sequence ID" value="ETO15376.1"/>
    <property type="molecule type" value="Genomic_DNA"/>
</dbReference>
<dbReference type="AlphaFoldDB" id="X6MP20"/>
<evidence type="ECO:0000313" key="3">
    <source>
        <dbReference type="Proteomes" id="UP000023152"/>
    </source>
</evidence>